<dbReference type="EMBL" id="KN660781">
    <property type="protein sequence ID" value="KHN15611.1"/>
    <property type="molecule type" value="Genomic_DNA"/>
</dbReference>
<evidence type="ECO:0008006" key="2">
    <source>
        <dbReference type="Google" id="ProtNLM"/>
    </source>
</evidence>
<feature type="non-terminal residue" evidence="1">
    <location>
        <position position="54"/>
    </location>
</feature>
<accession>A0A0B2Q200</accession>
<gene>
    <name evidence="1" type="ORF">glysoja_035004</name>
</gene>
<dbReference type="AlphaFoldDB" id="A0A0B2Q200"/>
<reference evidence="1" key="1">
    <citation type="submission" date="2014-07" db="EMBL/GenBank/DDBJ databases">
        <title>Identification of a novel salt tolerance gene in wild soybean by whole-genome sequencing.</title>
        <authorList>
            <person name="Lam H.-M."/>
            <person name="Qi X."/>
            <person name="Li M.-W."/>
            <person name="Liu X."/>
            <person name="Xie M."/>
            <person name="Ni M."/>
            <person name="Xu X."/>
        </authorList>
    </citation>
    <scope>NUCLEOTIDE SEQUENCE [LARGE SCALE GENOMIC DNA]</scope>
    <source>
        <tissue evidence="1">Root</tissue>
    </source>
</reference>
<proteinExistence type="predicted"/>
<name>A0A0B2Q200_GLYSO</name>
<dbReference type="Proteomes" id="UP000053555">
    <property type="component" value="Unassembled WGS sequence"/>
</dbReference>
<sequence length="54" mass="6262">MPLIIDERQSAFIEGRHLLQSALIANEVVEEAKRRQKPCIVFKVDYKKVYDSVS</sequence>
<protein>
    <recommendedName>
        <fullName evidence="2">Reverse transcriptase domain-containing protein</fullName>
    </recommendedName>
</protein>
<evidence type="ECO:0000313" key="1">
    <source>
        <dbReference type="EMBL" id="KHN15611.1"/>
    </source>
</evidence>
<organism evidence="1">
    <name type="scientific">Glycine soja</name>
    <name type="common">Wild soybean</name>
    <dbReference type="NCBI Taxonomy" id="3848"/>
    <lineage>
        <taxon>Eukaryota</taxon>
        <taxon>Viridiplantae</taxon>
        <taxon>Streptophyta</taxon>
        <taxon>Embryophyta</taxon>
        <taxon>Tracheophyta</taxon>
        <taxon>Spermatophyta</taxon>
        <taxon>Magnoliopsida</taxon>
        <taxon>eudicotyledons</taxon>
        <taxon>Gunneridae</taxon>
        <taxon>Pentapetalae</taxon>
        <taxon>rosids</taxon>
        <taxon>fabids</taxon>
        <taxon>Fabales</taxon>
        <taxon>Fabaceae</taxon>
        <taxon>Papilionoideae</taxon>
        <taxon>50 kb inversion clade</taxon>
        <taxon>NPAAA clade</taxon>
        <taxon>indigoferoid/millettioid clade</taxon>
        <taxon>Phaseoleae</taxon>
        <taxon>Glycine</taxon>
        <taxon>Glycine subgen. Soja</taxon>
    </lineage>
</organism>